<dbReference type="RefSeq" id="WP_200170697.1">
    <property type="nucleotide sequence ID" value="NZ_BAABKQ010000001.1"/>
</dbReference>
<dbReference type="EMBL" id="BAABKQ010000001">
    <property type="protein sequence ID" value="GAA4810002.1"/>
    <property type="molecule type" value="Genomic_DNA"/>
</dbReference>
<dbReference type="Proteomes" id="UP001500839">
    <property type="component" value="Unassembled WGS sequence"/>
</dbReference>
<feature type="region of interest" description="Disordered" evidence="1">
    <location>
        <begin position="26"/>
        <end position="88"/>
    </location>
</feature>
<dbReference type="InterPro" id="IPR019606">
    <property type="entry name" value="GerMN"/>
</dbReference>
<feature type="domain" description="GerMN" evidence="3">
    <location>
        <begin position="119"/>
        <end position="218"/>
    </location>
</feature>
<feature type="signal peptide" evidence="2">
    <location>
        <begin position="1"/>
        <end position="26"/>
    </location>
</feature>
<comment type="caution">
    <text evidence="4">The sequence shown here is derived from an EMBL/GenBank/DDBJ whole genome shotgun (WGS) entry which is preliminary data.</text>
</comment>
<evidence type="ECO:0000259" key="3">
    <source>
        <dbReference type="Pfam" id="PF10646"/>
    </source>
</evidence>
<name>A0ABP9CIJ4_9ACTN</name>
<organism evidence="4 5">
    <name type="scientific">Tomitella cavernea</name>
    <dbReference type="NCBI Taxonomy" id="1387982"/>
    <lineage>
        <taxon>Bacteria</taxon>
        <taxon>Bacillati</taxon>
        <taxon>Actinomycetota</taxon>
        <taxon>Actinomycetes</taxon>
        <taxon>Mycobacteriales</taxon>
        <taxon>Tomitella</taxon>
    </lineage>
</organism>
<proteinExistence type="predicted"/>
<keyword evidence="2" id="KW-0732">Signal</keyword>
<keyword evidence="5" id="KW-1185">Reference proteome</keyword>
<reference evidence="5" key="1">
    <citation type="journal article" date="2019" name="Int. J. Syst. Evol. Microbiol.">
        <title>The Global Catalogue of Microorganisms (GCM) 10K type strain sequencing project: providing services to taxonomists for standard genome sequencing and annotation.</title>
        <authorList>
            <consortium name="The Broad Institute Genomics Platform"/>
            <consortium name="The Broad Institute Genome Sequencing Center for Infectious Disease"/>
            <person name="Wu L."/>
            <person name="Ma J."/>
        </authorList>
    </citation>
    <scope>NUCLEOTIDE SEQUENCE [LARGE SCALE GENOMIC DNA]</scope>
    <source>
        <strain evidence="5">JCM 18542</strain>
    </source>
</reference>
<feature type="chain" id="PRO_5046377766" description="GerMN domain-containing protein" evidence="2">
    <location>
        <begin position="27"/>
        <end position="224"/>
    </location>
</feature>
<dbReference type="Pfam" id="PF10646">
    <property type="entry name" value="Germane"/>
    <property type="match status" value="1"/>
</dbReference>
<accession>A0ABP9CIJ4</accession>
<evidence type="ECO:0000256" key="1">
    <source>
        <dbReference type="SAM" id="MobiDB-lite"/>
    </source>
</evidence>
<evidence type="ECO:0000256" key="2">
    <source>
        <dbReference type="SAM" id="SignalP"/>
    </source>
</evidence>
<evidence type="ECO:0000313" key="5">
    <source>
        <dbReference type="Proteomes" id="UP001500839"/>
    </source>
</evidence>
<protein>
    <recommendedName>
        <fullName evidence="3">GerMN domain-containing protein</fullName>
    </recommendedName>
</protein>
<gene>
    <name evidence="4" type="ORF">GCM10023353_12720</name>
</gene>
<sequence>MHRIARIILAATPVLLVFPAACGDSADPPPVPTTQDGPAASPPPVSGSLDSTTAGSGPTTSSALLPDPVYSGTVSPGPAATAGPIPSPADHTAQHTLTFIAVGDGGATGRPVGCGDSAVPVTVTTATIAPLGELYRALLALDEQRYGASGLYNALARSDLTYQAATIADGHATIRLAGDLTMGGECDIPRVRAQLTDPALQFPNVDSVDVYINGTPLDDALSLR</sequence>
<feature type="compositionally biased region" description="Low complexity" evidence="1">
    <location>
        <begin position="46"/>
        <end position="63"/>
    </location>
</feature>
<evidence type="ECO:0000313" key="4">
    <source>
        <dbReference type="EMBL" id="GAA4810002.1"/>
    </source>
</evidence>